<keyword evidence="1" id="KW-0812">Transmembrane</keyword>
<protein>
    <recommendedName>
        <fullName evidence="4">DUF3040 domain-containing protein</fullName>
    </recommendedName>
</protein>
<comment type="caution">
    <text evidence="2">The sequence shown here is derived from an EMBL/GenBank/DDBJ whole genome shotgun (WGS) entry which is preliminary data.</text>
</comment>
<evidence type="ECO:0008006" key="4">
    <source>
        <dbReference type="Google" id="ProtNLM"/>
    </source>
</evidence>
<dbReference type="InterPro" id="IPR021401">
    <property type="entry name" value="DUF3040"/>
</dbReference>
<gene>
    <name evidence="2" type="ORF">Pa4123_82940</name>
</gene>
<keyword evidence="3" id="KW-1185">Reference proteome</keyword>
<dbReference type="EMBL" id="BSDI01000075">
    <property type="protein sequence ID" value="GLI03016.1"/>
    <property type="molecule type" value="Genomic_DNA"/>
</dbReference>
<sequence>MISGEDQRRLDEIARSLRTTDPEFVARMGLGDERRRRWGPTLIAVAVLLWAAVPAFAYAGGWLGASVCTVLVAVAGTLAIKGSR</sequence>
<evidence type="ECO:0000313" key="2">
    <source>
        <dbReference type="EMBL" id="GLI03016.1"/>
    </source>
</evidence>
<keyword evidence="1" id="KW-1133">Transmembrane helix</keyword>
<name>A0ABQ5R8B4_9ACTN</name>
<evidence type="ECO:0000313" key="3">
    <source>
        <dbReference type="Proteomes" id="UP001144280"/>
    </source>
</evidence>
<reference evidence="2" key="1">
    <citation type="submission" date="2022-12" db="EMBL/GenBank/DDBJ databases">
        <title>New Phytohabitans aurantiacus sp. RD004123 nov., an actinomycete isolated from soil.</title>
        <authorList>
            <person name="Triningsih D.W."/>
            <person name="Harunari E."/>
            <person name="Igarashi Y."/>
        </authorList>
    </citation>
    <scope>NUCLEOTIDE SEQUENCE</scope>
    <source>
        <strain evidence="2">RD004123</strain>
    </source>
</reference>
<proteinExistence type="predicted"/>
<evidence type="ECO:0000256" key="1">
    <source>
        <dbReference type="SAM" id="Phobius"/>
    </source>
</evidence>
<feature type="transmembrane region" description="Helical" evidence="1">
    <location>
        <begin position="38"/>
        <end position="56"/>
    </location>
</feature>
<dbReference type="RefSeq" id="WP_281904893.1">
    <property type="nucleotide sequence ID" value="NZ_BSDI01000075.1"/>
</dbReference>
<feature type="transmembrane region" description="Helical" evidence="1">
    <location>
        <begin position="62"/>
        <end position="80"/>
    </location>
</feature>
<dbReference type="Pfam" id="PF11239">
    <property type="entry name" value="DUF3040"/>
    <property type="match status" value="1"/>
</dbReference>
<accession>A0ABQ5R8B4</accession>
<keyword evidence="1" id="KW-0472">Membrane</keyword>
<organism evidence="2 3">
    <name type="scientific">Phytohabitans aurantiacus</name>
    <dbReference type="NCBI Taxonomy" id="3016789"/>
    <lineage>
        <taxon>Bacteria</taxon>
        <taxon>Bacillati</taxon>
        <taxon>Actinomycetota</taxon>
        <taxon>Actinomycetes</taxon>
        <taxon>Micromonosporales</taxon>
        <taxon>Micromonosporaceae</taxon>
    </lineage>
</organism>
<dbReference type="Proteomes" id="UP001144280">
    <property type="component" value="Unassembled WGS sequence"/>
</dbReference>